<dbReference type="Pfam" id="PF08346">
    <property type="entry name" value="AntA"/>
    <property type="match status" value="1"/>
</dbReference>
<dbReference type="EMBL" id="BLXU01000012">
    <property type="protein sequence ID" value="GFO52524.1"/>
    <property type="molecule type" value="Genomic_DNA"/>
</dbReference>
<accession>A0A6L2ZYQ1</accession>
<dbReference type="AlphaFoldDB" id="A0A6L2ZYQ1"/>
<comment type="caution">
    <text evidence="3">The sequence shown here is derived from an EMBL/GenBank/DDBJ whole genome shotgun (WGS) entry which is preliminary data.</text>
</comment>
<sequence length="241" mass="27759">MNQLINITQNENNESVVSGRELHEFLEVGTAYKDWFPRMLKYGFVENIDFVAIAQKRATAQGNQTEYTDHALKLDMAKEISMIQRTAKGKEARQYFIQVEKEYKQQQQVPLTLDQQIAAIATGYGSVKEELVEVKDQVADLTNRFGLPSNKAKVLQKKVATKVYMFTGGKASNAHKKIGSKVFREFYKDLNNRFDVVKYSDIPLNRYDEALEYLEMWQPAFNTTLEIRSLNSQTSFEFEPA</sequence>
<dbReference type="Pfam" id="PF10552">
    <property type="entry name" value="ORF6C"/>
    <property type="match status" value="1"/>
</dbReference>
<reference evidence="3 4" key="1">
    <citation type="submission" date="2020-06" db="EMBL/GenBank/DDBJ databases">
        <title>Draft genome sequence of Lactic acid bacteria from Okinawan-style tofu.</title>
        <authorList>
            <person name="Takara I."/>
            <person name="Ikematsu S."/>
        </authorList>
    </citation>
    <scope>NUCLEOTIDE SEQUENCE [LARGE SCALE GENOMIC DNA]</scope>
    <source>
        <strain evidence="4">lg38</strain>
    </source>
</reference>
<feature type="domain" description="AntA/AntB antirepressor" evidence="1">
    <location>
        <begin position="17"/>
        <end position="86"/>
    </location>
</feature>
<dbReference type="Proteomes" id="UP000504756">
    <property type="component" value="Unassembled WGS sequence"/>
</dbReference>
<evidence type="ECO:0000259" key="2">
    <source>
        <dbReference type="Pfam" id="PF10552"/>
    </source>
</evidence>
<proteinExistence type="predicted"/>
<gene>
    <name evidence="3" type="primary">pi355</name>
    <name evidence="3" type="ORF">ikelab_17990</name>
</gene>
<dbReference type="InterPro" id="IPR013557">
    <property type="entry name" value="AntA/B_antirep"/>
</dbReference>
<name>A0A6L2ZYQ1_9LACT</name>
<evidence type="ECO:0000259" key="1">
    <source>
        <dbReference type="Pfam" id="PF08346"/>
    </source>
</evidence>
<dbReference type="RefSeq" id="WP_165705833.1">
    <property type="nucleotide sequence ID" value="NZ_BLXU01000012.1"/>
</dbReference>
<dbReference type="InterPro" id="IPR018878">
    <property type="entry name" value="ORF6C_dom"/>
</dbReference>
<protein>
    <submittedName>
        <fullName evidence="3">Antirepressor</fullName>
    </submittedName>
</protein>
<organism evidence="3 4">
    <name type="scientific">Lactococcus garvieae</name>
    <dbReference type="NCBI Taxonomy" id="1363"/>
    <lineage>
        <taxon>Bacteria</taxon>
        <taxon>Bacillati</taxon>
        <taxon>Bacillota</taxon>
        <taxon>Bacilli</taxon>
        <taxon>Lactobacillales</taxon>
        <taxon>Streptococcaceae</taxon>
        <taxon>Lactococcus</taxon>
    </lineage>
</organism>
<feature type="domain" description="ORF6C" evidence="2">
    <location>
        <begin position="117"/>
        <end position="227"/>
    </location>
</feature>
<evidence type="ECO:0000313" key="4">
    <source>
        <dbReference type="Proteomes" id="UP000504756"/>
    </source>
</evidence>
<evidence type="ECO:0000313" key="3">
    <source>
        <dbReference type="EMBL" id="GFO52524.1"/>
    </source>
</evidence>